<dbReference type="InterPro" id="IPR041248">
    <property type="entry name" value="YDG"/>
</dbReference>
<protein>
    <submittedName>
        <fullName evidence="3">Filamentous hemagglutinin</fullName>
    </submittedName>
</protein>
<dbReference type="Proteomes" id="UP000545606">
    <property type="component" value="Unassembled WGS sequence"/>
</dbReference>
<dbReference type="Pfam" id="PF18657">
    <property type="entry name" value="YDG"/>
    <property type="match status" value="6"/>
</dbReference>
<accession>A0A838Y9A4</accession>
<evidence type="ECO:0000256" key="1">
    <source>
        <dbReference type="SAM" id="MobiDB-lite"/>
    </source>
</evidence>
<feature type="domain" description="YDG" evidence="2">
    <location>
        <begin position="210"/>
        <end position="289"/>
    </location>
</feature>
<gene>
    <name evidence="3" type="ORF">H2Z84_12220</name>
</gene>
<feature type="non-terminal residue" evidence="3">
    <location>
        <position position="1"/>
    </location>
</feature>
<sequence>AGSNKAVSVSGYTLSGSDAGNYTVVQPTGLTANINKANLNVSGVTASDKTYDGSASASLSGTAAVSAIGSDVVSVSGTGVGSFADKNAGSNKSVSVSGYTLSGSDAGNYTVVQPTGLTANINKANLNVSGVTASDKTYDGSSSASLSGTAAVSAIGSDVVSVSGAGVGSFADKNAGSNKAVSVSGYTLSGSDAGNYTVVQPTGLTANINKANLNVSGVTASDKTYDGSSSASLSGTAAVSAIGSDVVSVSGTGVGSFADKNAGSNKAVSVSGYTLSGSDAGNYTVVQPTGLTANINKANLNVSGVTASDKTYDGSASASLSGTAAVSAIGSDVVSVSGTGVGSFADKNAGSNKSVSVSGYTLSGSDAGNYTVVQPTGLTANILQAQVTVSGITANNKTFDGGTAASVVTSGAVLSGKLSTDQVTISATGTFADAAVGTGKTVNLVSSYGGSDAGNYLFTSQASTQADITPAPVLPSNPATPSSLVTQQIQNTVTQVQSSMLPPQAASQPQALNLSSTLTIKQESGTDPGQSSANDKTKGNAANGLVTSTVAIGSGGPVLQILNGGTQLSDNAARITE</sequence>
<comment type="caution">
    <text evidence="3">The sequence shown here is derived from an EMBL/GenBank/DDBJ whole genome shotgun (WGS) entry which is preliminary data.</text>
</comment>
<dbReference type="AlphaFoldDB" id="A0A838Y9A4"/>
<feature type="compositionally biased region" description="Polar residues" evidence="1">
    <location>
        <begin position="521"/>
        <end position="534"/>
    </location>
</feature>
<feature type="domain" description="YDG" evidence="2">
    <location>
        <begin position="123"/>
        <end position="202"/>
    </location>
</feature>
<reference evidence="3 4" key="1">
    <citation type="submission" date="2020-07" db="EMBL/GenBank/DDBJ databases">
        <title>Draft genome sequence of violacein-producing bacteria and related species.</title>
        <authorList>
            <person name="Wilson H.S."/>
            <person name="De Leon M.E."/>
        </authorList>
    </citation>
    <scope>NUCLEOTIDE SEQUENCE [LARGE SCALE GENOMIC DNA]</scope>
    <source>
        <strain evidence="3 4">HSC-21Su07</strain>
    </source>
</reference>
<dbReference type="RefSeq" id="WP_220272818.1">
    <property type="nucleotide sequence ID" value="NZ_JACERN010000031.1"/>
</dbReference>
<feature type="domain" description="YDG" evidence="2">
    <location>
        <begin position="385"/>
        <end position="461"/>
    </location>
</feature>
<feature type="domain" description="YDG" evidence="2">
    <location>
        <begin position="1"/>
        <end position="28"/>
    </location>
</feature>
<keyword evidence="4" id="KW-1185">Reference proteome</keyword>
<evidence type="ECO:0000313" key="4">
    <source>
        <dbReference type="Proteomes" id="UP000545606"/>
    </source>
</evidence>
<feature type="region of interest" description="Disordered" evidence="1">
    <location>
        <begin position="521"/>
        <end position="540"/>
    </location>
</feature>
<organism evidence="3 4">
    <name type="scientific">Aquitalea aquatica</name>
    <dbReference type="NCBI Taxonomy" id="3044273"/>
    <lineage>
        <taxon>Bacteria</taxon>
        <taxon>Pseudomonadati</taxon>
        <taxon>Pseudomonadota</taxon>
        <taxon>Betaproteobacteria</taxon>
        <taxon>Neisseriales</taxon>
        <taxon>Chromobacteriaceae</taxon>
        <taxon>Aquitalea</taxon>
    </lineage>
</organism>
<feature type="domain" description="YDG" evidence="2">
    <location>
        <begin position="36"/>
        <end position="115"/>
    </location>
</feature>
<evidence type="ECO:0000313" key="3">
    <source>
        <dbReference type="EMBL" id="MBA4709139.1"/>
    </source>
</evidence>
<feature type="domain" description="YDG" evidence="2">
    <location>
        <begin position="297"/>
        <end position="376"/>
    </location>
</feature>
<dbReference type="EMBL" id="JACERN010000031">
    <property type="protein sequence ID" value="MBA4709139.1"/>
    <property type="molecule type" value="Genomic_DNA"/>
</dbReference>
<evidence type="ECO:0000259" key="2">
    <source>
        <dbReference type="Pfam" id="PF18657"/>
    </source>
</evidence>
<name>A0A838Y9A4_9NEIS</name>
<proteinExistence type="predicted"/>